<gene>
    <name evidence="5" type="ORF">MARGE09_P1830</name>
</gene>
<dbReference type="GO" id="GO:0097163">
    <property type="term" value="F:sulfur carrier activity"/>
    <property type="evidence" value="ECO:0007669"/>
    <property type="project" value="TreeGrafter"/>
</dbReference>
<evidence type="ECO:0000256" key="4">
    <source>
        <dbReference type="PIRSR" id="PIRSR006223-50"/>
    </source>
</evidence>
<dbReference type="Proteomes" id="UP001320119">
    <property type="component" value="Chromosome"/>
</dbReference>
<comment type="similarity">
    <text evidence="3">Belongs to the dsrC/tusE family.</text>
</comment>
<protein>
    <recommendedName>
        <fullName evidence="3">Sulfurtransferase</fullName>
        <ecNumber evidence="3">2.8.1.-</ecNumber>
    </recommendedName>
</protein>
<dbReference type="InterPro" id="IPR043163">
    <property type="entry name" value="DsrC-like_N"/>
</dbReference>
<sequence length="104" mass="11533">MKLPALDAEGFLINLSDWSEPVANALAKNEGIELTNAHWEIIHCLQQFYREFDLSPAMRPLIKYIGIQLGKEKANSIYLLQLFPGSPAKVAAKVAGLPKPENCL</sequence>
<dbReference type="KEGG" id="marq:MARGE09_P1830"/>
<dbReference type="AlphaFoldDB" id="A0AAN1WHD2"/>
<dbReference type="InterPro" id="IPR025526">
    <property type="entry name" value="DsrC-like_dom_sf"/>
</dbReference>
<accession>A0AAN1WHD2</accession>
<dbReference type="Gene3D" id="1.10.10.370">
    <property type="entry name" value="DsrC-like protein, C-terminal domain"/>
    <property type="match status" value="1"/>
</dbReference>
<dbReference type="InterPro" id="IPR007453">
    <property type="entry name" value="DsrC/TusE"/>
</dbReference>
<dbReference type="Pfam" id="PF04358">
    <property type="entry name" value="DsrC"/>
    <property type="match status" value="1"/>
</dbReference>
<dbReference type="GO" id="GO:0005737">
    <property type="term" value="C:cytoplasm"/>
    <property type="evidence" value="ECO:0007669"/>
    <property type="project" value="UniProtKB-SubCell"/>
</dbReference>
<dbReference type="EMBL" id="AP023086">
    <property type="protein sequence ID" value="BCD97629.1"/>
    <property type="molecule type" value="Genomic_DNA"/>
</dbReference>
<reference evidence="5 6" key="1">
    <citation type="journal article" date="2022" name="IScience">
        <title>An ultrasensitive nanofiber-based assay for enzymatic hydrolysis and deep-sea microbial degradation of cellulose.</title>
        <authorList>
            <person name="Tsudome M."/>
            <person name="Tachioka M."/>
            <person name="Miyazaki M."/>
            <person name="Uchimura K."/>
            <person name="Tsuda M."/>
            <person name="Takaki Y."/>
            <person name="Deguchi S."/>
        </authorList>
    </citation>
    <scope>NUCLEOTIDE SEQUENCE [LARGE SCALE GENOMIC DNA]</scope>
    <source>
        <strain evidence="5 6">GE09</strain>
    </source>
</reference>
<dbReference type="PANTHER" id="PTHR37010">
    <property type="entry name" value="SULFURTRANSFERASE TUSE"/>
    <property type="match status" value="1"/>
</dbReference>
<evidence type="ECO:0000256" key="1">
    <source>
        <dbReference type="ARBA" id="ARBA00004496"/>
    </source>
</evidence>
<dbReference type="PIRSF" id="PIRSF006223">
    <property type="entry name" value="DsrC_TusE"/>
    <property type="match status" value="1"/>
</dbReference>
<keyword evidence="6" id="KW-1185">Reference proteome</keyword>
<evidence type="ECO:0000313" key="6">
    <source>
        <dbReference type="Proteomes" id="UP001320119"/>
    </source>
</evidence>
<dbReference type="Gene3D" id="3.30.1420.10">
    <property type="match status" value="1"/>
</dbReference>
<dbReference type="RefSeq" id="WP_236987349.1">
    <property type="nucleotide sequence ID" value="NZ_AP023086.1"/>
</dbReference>
<feature type="active site" description="Cysteine persulfide intermediate" evidence="4">
    <location>
        <position position="103"/>
    </location>
</feature>
<dbReference type="GO" id="GO:0016740">
    <property type="term" value="F:transferase activity"/>
    <property type="evidence" value="ECO:0007669"/>
    <property type="project" value="UniProtKB-KW"/>
</dbReference>
<name>A0AAN1WHD2_9GAMM</name>
<evidence type="ECO:0000313" key="5">
    <source>
        <dbReference type="EMBL" id="BCD97629.1"/>
    </source>
</evidence>
<keyword evidence="2" id="KW-0963">Cytoplasm</keyword>
<comment type="function">
    <text evidence="3">Part of a sulfur-relay system.</text>
</comment>
<comment type="subcellular location">
    <subcellularLocation>
        <location evidence="1">Cytoplasm</location>
    </subcellularLocation>
</comment>
<organism evidence="5 6">
    <name type="scientific">Marinagarivorans cellulosilyticus</name>
    <dbReference type="NCBI Taxonomy" id="2721545"/>
    <lineage>
        <taxon>Bacteria</taxon>
        <taxon>Pseudomonadati</taxon>
        <taxon>Pseudomonadota</taxon>
        <taxon>Gammaproteobacteria</taxon>
        <taxon>Cellvibrionales</taxon>
        <taxon>Cellvibrionaceae</taxon>
        <taxon>Marinagarivorans</taxon>
    </lineage>
</organism>
<evidence type="ECO:0000256" key="2">
    <source>
        <dbReference type="ARBA" id="ARBA00022490"/>
    </source>
</evidence>
<proteinExistence type="inferred from homology"/>
<dbReference type="GO" id="GO:0002143">
    <property type="term" value="P:tRNA wobble position uridine thiolation"/>
    <property type="evidence" value="ECO:0007669"/>
    <property type="project" value="TreeGrafter"/>
</dbReference>
<keyword evidence="3" id="KW-0808">Transferase</keyword>
<evidence type="ECO:0000256" key="3">
    <source>
        <dbReference type="PIRNR" id="PIRNR006223"/>
    </source>
</evidence>
<dbReference type="PANTHER" id="PTHR37010:SF1">
    <property type="entry name" value="SULFURTRANSFERASE TUSE"/>
    <property type="match status" value="1"/>
</dbReference>
<dbReference type="InterPro" id="IPR042072">
    <property type="entry name" value="DsrC-like_C"/>
</dbReference>
<dbReference type="SUPFAM" id="SSF69721">
    <property type="entry name" value="DsrC, the gamma subunit of dissimilatory sulfite reductase"/>
    <property type="match status" value="1"/>
</dbReference>
<dbReference type="NCBIfam" id="TIGR03342">
    <property type="entry name" value="dsrC_tusE_dsvC"/>
    <property type="match status" value="1"/>
</dbReference>
<dbReference type="EC" id="2.8.1.-" evidence="3"/>